<protein>
    <submittedName>
        <fullName evidence="1">Uncharacterized protein</fullName>
    </submittedName>
</protein>
<sequence length="71" mass="7359">MVVEVRSGGGDLICASLPGVPHPGRLTPHHASAQRLLGSQSARHTRVTAITGLVAVKLGHTTYATETHPSV</sequence>
<keyword evidence="2" id="KW-1185">Reference proteome</keyword>
<name>A0AAW0U8A9_SCYPA</name>
<organism evidence="1 2">
    <name type="scientific">Scylla paramamosain</name>
    <name type="common">Mud crab</name>
    <dbReference type="NCBI Taxonomy" id="85552"/>
    <lineage>
        <taxon>Eukaryota</taxon>
        <taxon>Metazoa</taxon>
        <taxon>Ecdysozoa</taxon>
        <taxon>Arthropoda</taxon>
        <taxon>Crustacea</taxon>
        <taxon>Multicrustacea</taxon>
        <taxon>Malacostraca</taxon>
        <taxon>Eumalacostraca</taxon>
        <taxon>Eucarida</taxon>
        <taxon>Decapoda</taxon>
        <taxon>Pleocyemata</taxon>
        <taxon>Brachyura</taxon>
        <taxon>Eubrachyura</taxon>
        <taxon>Portunoidea</taxon>
        <taxon>Portunidae</taxon>
        <taxon>Portuninae</taxon>
        <taxon>Scylla</taxon>
    </lineage>
</organism>
<evidence type="ECO:0000313" key="1">
    <source>
        <dbReference type="EMBL" id="KAK8395055.1"/>
    </source>
</evidence>
<gene>
    <name evidence="1" type="ORF">O3P69_006069</name>
</gene>
<accession>A0AAW0U8A9</accession>
<comment type="caution">
    <text evidence="1">The sequence shown here is derived from an EMBL/GenBank/DDBJ whole genome shotgun (WGS) entry which is preliminary data.</text>
</comment>
<dbReference type="AlphaFoldDB" id="A0AAW0U8A9"/>
<dbReference type="Proteomes" id="UP001487740">
    <property type="component" value="Unassembled WGS sequence"/>
</dbReference>
<evidence type="ECO:0000313" key="2">
    <source>
        <dbReference type="Proteomes" id="UP001487740"/>
    </source>
</evidence>
<dbReference type="EMBL" id="JARAKH010000018">
    <property type="protein sequence ID" value="KAK8395055.1"/>
    <property type="molecule type" value="Genomic_DNA"/>
</dbReference>
<reference evidence="1 2" key="1">
    <citation type="submission" date="2023-03" db="EMBL/GenBank/DDBJ databases">
        <title>High-quality genome of Scylla paramamosain provides insights in environmental adaptation.</title>
        <authorList>
            <person name="Zhang L."/>
        </authorList>
    </citation>
    <scope>NUCLEOTIDE SEQUENCE [LARGE SCALE GENOMIC DNA]</scope>
    <source>
        <strain evidence="1">LZ_2023a</strain>
        <tissue evidence="1">Muscle</tissue>
    </source>
</reference>
<proteinExistence type="predicted"/>